<accession>A0A8H6CL71</accession>
<gene>
    <name evidence="2" type="ORF">HO173_012744</name>
</gene>
<reference evidence="2 3" key="1">
    <citation type="journal article" date="2020" name="Genomics">
        <title>Complete, high-quality genomes from long-read metagenomic sequencing of two wolf lichen thalli reveals enigmatic genome architecture.</title>
        <authorList>
            <person name="McKenzie S.K."/>
            <person name="Walston R.F."/>
            <person name="Allen J.L."/>
        </authorList>
    </citation>
    <scope>NUCLEOTIDE SEQUENCE [LARGE SCALE GENOMIC DNA]</scope>
    <source>
        <strain evidence="2">WasteWater2</strain>
    </source>
</reference>
<evidence type="ECO:0000256" key="1">
    <source>
        <dbReference type="SAM" id="MobiDB-lite"/>
    </source>
</evidence>
<proteinExistence type="predicted"/>
<evidence type="ECO:0000313" key="2">
    <source>
        <dbReference type="EMBL" id="KAF6225415.1"/>
    </source>
</evidence>
<dbReference type="GeneID" id="59294377"/>
<feature type="compositionally biased region" description="Polar residues" evidence="1">
    <location>
        <begin position="59"/>
        <end position="68"/>
    </location>
</feature>
<protein>
    <submittedName>
        <fullName evidence="2">Uncharacterized protein</fullName>
    </submittedName>
</protein>
<dbReference type="RefSeq" id="XP_037158544.1">
    <property type="nucleotide sequence ID" value="XM_037314578.1"/>
</dbReference>
<feature type="region of interest" description="Disordered" evidence="1">
    <location>
        <begin position="1"/>
        <end position="68"/>
    </location>
</feature>
<evidence type="ECO:0000313" key="3">
    <source>
        <dbReference type="Proteomes" id="UP000578531"/>
    </source>
</evidence>
<organism evidence="2 3">
    <name type="scientific">Letharia columbiana</name>
    <dbReference type="NCBI Taxonomy" id="112416"/>
    <lineage>
        <taxon>Eukaryota</taxon>
        <taxon>Fungi</taxon>
        <taxon>Dikarya</taxon>
        <taxon>Ascomycota</taxon>
        <taxon>Pezizomycotina</taxon>
        <taxon>Lecanoromycetes</taxon>
        <taxon>OSLEUM clade</taxon>
        <taxon>Lecanoromycetidae</taxon>
        <taxon>Lecanorales</taxon>
        <taxon>Lecanorineae</taxon>
        <taxon>Parmeliaceae</taxon>
        <taxon>Letharia</taxon>
    </lineage>
</organism>
<dbReference type="AlphaFoldDB" id="A0A8H6CL71"/>
<dbReference type="Proteomes" id="UP000578531">
    <property type="component" value="Unassembled WGS sequence"/>
</dbReference>
<dbReference type="EMBL" id="JACCJC010000102">
    <property type="protein sequence ID" value="KAF6225415.1"/>
    <property type="molecule type" value="Genomic_DNA"/>
</dbReference>
<sequence>MASGPRSGLRPRNLESLKPMIWTPSTSPNKITQSLLPHLHQAQSKTIQQPPPPRQQPRIGTTLTPSPG</sequence>
<keyword evidence="3" id="KW-1185">Reference proteome</keyword>
<name>A0A8H6CL71_9LECA</name>
<feature type="compositionally biased region" description="Polar residues" evidence="1">
    <location>
        <begin position="23"/>
        <end position="47"/>
    </location>
</feature>
<comment type="caution">
    <text evidence="2">The sequence shown here is derived from an EMBL/GenBank/DDBJ whole genome shotgun (WGS) entry which is preliminary data.</text>
</comment>